<dbReference type="EMBL" id="OM634653">
    <property type="protein sequence ID" value="UNH58454.1"/>
    <property type="molecule type" value="Genomic_DNA"/>
</dbReference>
<organism evidence="1 2">
    <name type="scientific">Bacillus phage vB_BsuS_PJN02</name>
    <dbReference type="NCBI Taxonomy" id="2920374"/>
    <lineage>
        <taxon>Viruses</taxon>
        <taxon>Duplodnaviria</taxon>
        <taxon>Heunggongvirae</taxon>
        <taxon>Uroviricota</taxon>
        <taxon>Caudoviricetes</taxon>
        <taxon>Heleneionescovirinae</taxon>
        <taxon>Zhangjivirus</taxon>
        <taxon>Zhangjivirus PJN02</taxon>
    </lineage>
</organism>
<sequence>MGWILIIVITIILCLFISPKGWRLELGFCLGMTIMLLLSAFIHVFAETEYHIDDRIDIYAFNDNIGQKGRMFLGSGKVEDDMRYYYLAKEKEGFKIQKIDADSDSVYIKETKDDPHITVMHKQFKNKTLEHWFFSWYFSEYVVYVPKNSIDYNFNIDLE</sequence>
<protein>
    <submittedName>
        <fullName evidence="1">Uncharacterized protein</fullName>
    </submittedName>
</protein>
<evidence type="ECO:0000313" key="2">
    <source>
        <dbReference type="Proteomes" id="UP000829276"/>
    </source>
</evidence>
<accession>A0AC61TS05</accession>
<name>A0AC61TS05_9CAUD</name>
<dbReference type="Proteomes" id="UP000829276">
    <property type="component" value="Segment"/>
</dbReference>
<keyword evidence="2" id="KW-1185">Reference proteome</keyword>
<proteinExistence type="predicted"/>
<evidence type="ECO:0000313" key="1">
    <source>
        <dbReference type="EMBL" id="UNH58454.1"/>
    </source>
</evidence>
<reference evidence="1" key="1">
    <citation type="submission" date="2022-02" db="EMBL/GenBank/DDBJ databases">
        <authorList>
            <person name="Nazir A."/>
            <person name="Chen Y."/>
            <person name="Liu Y."/>
        </authorList>
    </citation>
    <scope>NUCLEOTIDE SEQUENCE</scope>
</reference>